<evidence type="ECO:0000313" key="2">
    <source>
        <dbReference type="EMBL" id="SHL36724.1"/>
    </source>
</evidence>
<dbReference type="AlphaFoldDB" id="A0ABD7M5B4"/>
<comment type="caution">
    <text evidence="2">The sequence shown here is derived from an EMBL/GenBank/DDBJ whole genome shotgun (WGS) entry which is preliminary data.</text>
</comment>
<dbReference type="Proteomes" id="UP000184253">
    <property type="component" value="Unassembled WGS sequence"/>
</dbReference>
<name>A0ABD7M5B4_MICLU</name>
<evidence type="ECO:0008006" key="4">
    <source>
        <dbReference type="Google" id="ProtNLM"/>
    </source>
</evidence>
<gene>
    <name evidence="2" type="ORF">SAMN04487849_10218</name>
</gene>
<feature type="signal peptide" evidence="1">
    <location>
        <begin position="1"/>
        <end position="30"/>
    </location>
</feature>
<dbReference type="InterPro" id="IPR006311">
    <property type="entry name" value="TAT_signal"/>
</dbReference>
<feature type="chain" id="PRO_5044828364" description="Tat pathway signal sequence domain protein" evidence="1">
    <location>
        <begin position="31"/>
        <end position="258"/>
    </location>
</feature>
<dbReference type="PROSITE" id="PS51318">
    <property type="entry name" value="TAT"/>
    <property type="match status" value="1"/>
</dbReference>
<dbReference type="RefSeq" id="WP_073115840.1">
    <property type="nucleotide sequence ID" value="NZ_FRCE01000002.1"/>
</dbReference>
<organism evidence="2 3">
    <name type="scientific">Micrococcus luteus</name>
    <name type="common">Micrococcus lysodeikticus</name>
    <dbReference type="NCBI Taxonomy" id="1270"/>
    <lineage>
        <taxon>Bacteria</taxon>
        <taxon>Bacillati</taxon>
        <taxon>Actinomycetota</taxon>
        <taxon>Actinomycetes</taxon>
        <taxon>Micrococcales</taxon>
        <taxon>Micrococcaceae</taxon>
        <taxon>Micrococcus</taxon>
    </lineage>
</organism>
<accession>A0ABD7M5B4</accession>
<dbReference type="EMBL" id="FRCE01000002">
    <property type="protein sequence ID" value="SHL36724.1"/>
    <property type="molecule type" value="Genomic_DNA"/>
</dbReference>
<keyword evidence="1" id="KW-0732">Signal</keyword>
<evidence type="ECO:0000313" key="3">
    <source>
        <dbReference type="Proteomes" id="UP000184253"/>
    </source>
</evidence>
<evidence type="ECO:0000256" key="1">
    <source>
        <dbReference type="SAM" id="SignalP"/>
    </source>
</evidence>
<proteinExistence type="predicted"/>
<protein>
    <recommendedName>
        <fullName evidence="4">Tat pathway signal sequence domain protein</fullName>
    </recommendedName>
</protein>
<reference evidence="2 3" key="1">
    <citation type="submission" date="2016-11" db="EMBL/GenBank/DDBJ databases">
        <authorList>
            <person name="Varghese N."/>
            <person name="Submissions S."/>
        </authorList>
    </citation>
    <scope>NUCLEOTIDE SEQUENCE [LARGE SCALE GENOMIC DNA]</scope>
    <source>
        <strain evidence="2 3">VTM4R57</strain>
    </source>
</reference>
<sequence>MTQLTRRRVAQGLAWTAPAIAAAAAAPAFAVSPSQTLAYRFRGSIYTSLVNNGVGCRNTTYGRSGLRLSSLSLSNQVSIGTSPLGFSIVEMPRTDGSGLSPRTTATLANPVQLVVAYPSGMVANVAQPFTFTNGTGANWSAPTRRTATLTSPDGITQTYDVFTFTWLGNRSQSTTQDRTASGTRPTSWAGTALTGSWAVNTSYCAVDTAYYLSNYYSGGTAAALGRTAGSYGTFTTANGYTGLVVSNSPSTGGWIAIN</sequence>